<dbReference type="AlphaFoldDB" id="A0A0F9ATA2"/>
<dbReference type="EMBL" id="LAZR01044361">
    <property type="protein sequence ID" value="KKL04852.1"/>
    <property type="molecule type" value="Genomic_DNA"/>
</dbReference>
<accession>A0A0F9ATA2</accession>
<name>A0A0F9ATA2_9ZZZZ</name>
<reference evidence="1" key="1">
    <citation type="journal article" date="2015" name="Nature">
        <title>Complex archaea that bridge the gap between prokaryotes and eukaryotes.</title>
        <authorList>
            <person name="Spang A."/>
            <person name="Saw J.H."/>
            <person name="Jorgensen S.L."/>
            <person name="Zaremba-Niedzwiedzka K."/>
            <person name="Martijn J."/>
            <person name="Lind A.E."/>
            <person name="van Eijk R."/>
            <person name="Schleper C."/>
            <person name="Guy L."/>
            <person name="Ettema T.J."/>
        </authorList>
    </citation>
    <scope>NUCLEOTIDE SEQUENCE</scope>
</reference>
<protein>
    <submittedName>
        <fullName evidence="1">Uncharacterized protein</fullName>
    </submittedName>
</protein>
<evidence type="ECO:0000313" key="1">
    <source>
        <dbReference type="EMBL" id="KKL04852.1"/>
    </source>
</evidence>
<sequence>MSTITTDPDTLIETWEVGELQTMLEDDATVACTPLSHGKPVLPTKHVPYAKKMVWEWYLVVDTYVDGCLVVAKIEHHFSLTAMPSKAGDTIELVLLASDLEHNHGN</sequence>
<organism evidence="1">
    <name type="scientific">marine sediment metagenome</name>
    <dbReference type="NCBI Taxonomy" id="412755"/>
    <lineage>
        <taxon>unclassified sequences</taxon>
        <taxon>metagenomes</taxon>
        <taxon>ecological metagenomes</taxon>
    </lineage>
</organism>
<gene>
    <name evidence="1" type="ORF">LCGC14_2611910</name>
</gene>
<proteinExistence type="predicted"/>
<comment type="caution">
    <text evidence="1">The sequence shown here is derived from an EMBL/GenBank/DDBJ whole genome shotgun (WGS) entry which is preliminary data.</text>
</comment>